<name>A0ABQ6G8B8_9BACL</name>
<organism evidence="1 2">
    <name type="scientific">Paenibacillus glycanilyticus</name>
    <dbReference type="NCBI Taxonomy" id="126569"/>
    <lineage>
        <taxon>Bacteria</taxon>
        <taxon>Bacillati</taxon>
        <taxon>Bacillota</taxon>
        <taxon>Bacilli</taxon>
        <taxon>Bacillales</taxon>
        <taxon>Paenibacillaceae</taxon>
        <taxon>Paenibacillus</taxon>
    </lineage>
</organism>
<accession>A0ABQ6G8B8</accession>
<gene>
    <name evidence="1" type="ORF">MU1_01250</name>
</gene>
<comment type="caution">
    <text evidence="1">The sequence shown here is derived from an EMBL/GenBank/DDBJ whole genome shotgun (WGS) entry which is preliminary data.</text>
</comment>
<dbReference type="InterPro" id="IPR008928">
    <property type="entry name" value="6-hairpin_glycosidase_sf"/>
</dbReference>
<evidence type="ECO:0000313" key="1">
    <source>
        <dbReference type="EMBL" id="GLX65781.1"/>
    </source>
</evidence>
<keyword evidence="2" id="KW-1185">Reference proteome</keyword>
<dbReference type="Proteomes" id="UP001157114">
    <property type="component" value="Unassembled WGS sequence"/>
</dbReference>
<evidence type="ECO:0000313" key="2">
    <source>
        <dbReference type="Proteomes" id="UP001157114"/>
    </source>
</evidence>
<dbReference type="RefSeq" id="WP_284236455.1">
    <property type="nucleotide sequence ID" value="NZ_BSSQ01000001.1"/>
</dbReference>
<sequence>MSNLPERSSGEDASHAAVSLMLAPEFAPFIRSIEYGELGGELPNTSIFYVEPGLARIRLSFHLAEDIRQDDWRVTIRPAFAPTFHWSPHLTPTADHVVDQHSFRSPALIAGDSERLLTIIPDPDAMLAMPETSASGAADSPRWYMDLDAPRSELTLGLSATAVREHVLYVRRPGAVFPAGELEFGFYARVSTEADDLANPWREALAFLWEGWGGKLYRSGEPLRGSLEPYAKYAYEWAFRGWQDAIWQSIDLGDRKVGAPVFIVNVTQSPNYPGEASEREFRSVWNQAWFSSLRSAQGLFRFGQRTGNKSYMERARQTKELALAAPQSGGFFPSVLAAEMESVEEDGRKINRAKGWHTYYWGNSNRNPFTGVVKDAPLHILDMSWTALQMLRWHEELEPDGRLLDYAVRYGDALLRLQDERGFFPGWIDEKTHKPCGVLDDSPETSMSVTFLLKLYRITGNEMYHTAALQAIDAVAQHVVPLGRWEDFETYYSCCPFGREEWIGRKIERNNMYKQCNFSMFWTAEALLDSYVTSGDSAYLQLGRRCLDELLMTQASWQPPYIFVPAVGGFGVMNADGEWNDARQSLFAETIIRYGLELGVEEYVERGIAALRVSFALMYCPENPAAKGRWEHAWPFFGEEDYGFMMENYGHGGRTSADDDYMGEFTIYDWGNGAAAESYLRLVAHYGEAFLDRVGVERG</sequence>
<dbReference type="EMBL" id="BSSQ01000001">
    <property type="protein sequence ID" value="GLX65781.1"/>
    <property type="molecule type" value="Genomic_DNA"/>
</dbReference>
<proteinExistence type="predicted"/>
<dbReference type="SUPFAM" id="SSF48208">
    <property type="entry name" value="Six-hairpin glycosidases"/>
    <property type="match status" value="1"/>
</dbReference>
<protein>
    <submittedName>
        <fullName evidence="1">Uncharacterized protein</fullName>
    </submittedName>
</protein>
<reference evidence="1 2" key="1">
    <citation type="submission" date="2023-03" db="EMBL/GenBank/DDBJ databases">
        <title>Draft genome sequence of the bacteria which degrade cell wall of Tricholomamatutake.</title>
        <authorList>
            <person name="Konishi Y."/>
            <person name="Fukuta Y."/>
            <person name="Shirasaka N."/>
        </authorList>
    </citation>
    <scope>NUCLEOTIDE SEQUENCE [LARGE SCALE GENOMIC DNA]</scope>
    <source>
        <strain evidence="2">mu1</strain>
    </source>
</reference>